<comment type="caution">
    <text evidence="1">The sequence shown here is derived from an EMBL/GenBank/DDBJ whole genome shotgun (WGS) entry which is preliminary data.</text>
</comment>
<dbReference type="Proteomes" id="UP000474802">
    <property type="component" value="Unassembled WGS sequence"/>
</dbReference>
<proteinExistence type="predicted"/>
<dbReference type="RefSeq" id="WP_164535535.1">
    <property type="nucleotide sequence ID" value="NZ_JAALFG010000005.1"/>
</dbReference>
<name>A0A6M1SRV5_9HYPH</name>
<accession>A0A6M1SRV5</accession>
<dbReference type="EMBL" id="JAALFG010000005">
    <property type="protein sequence ID" value="NGP19286.1"/>
    <property type="molecule type" value="Genomic_DNA"/>
</dbReference>
<keyword evidence="2" id="KW-1185">Reference proteome</keyword>
<protein>
    <submittedName>
        <fullName evidence="1">Uncharacterized protein</fullName>
    </submittedName>
</protein>
<sequence>MTDLLDHYAKAAKLLAEARQCRELMVSNEGAALEKLSEILNMASSATFEMPFTVMKIYEPVFGLVLAVLSPDDR</sequence>
<dbReference type="AlphaFoldDB" id="A0A6M1SRV5"/>
<reference evidence="1 2" key="2">
    <citation type="submission" date="2020-03" db="EMBL/GenBank/DDBJ databases">
        <title>Devosia chinhatensis sp. nov., isolated from a hexachlorocyclohexane (HCH) dump site in India.</title>
        <authorList>
            <person name="Kumar M."/>
            <person name="Lal R."/>
        </authorList>
    </citation>
    <scope>NUCLEOTIDE SEQUENCE [LARGE SCALE GENOMIC DNA]</scope>
    <source>
        <strain evidence="1 2">H239</strain>
    </source>
</reference>
<gene>
    <name evidence="1" type="ORF">G5575_18065</name>
</gene>
<organism evidence="1 2">
    <name type="scientific">Devosia aurantiaca</name>
    <dbReference type="NCBI Taxonomy" id="2714858"/>
    <lineage>
        <taxon>Bacteria</taxon>
        <taxon>Pseudomonadati</taxon>
        <taxon>Pseudomonadota</taxon>
        <taxon>Alphaproteobacteria</taxon>
        <taxon>Hyphomicrobiales</taxon>
        <taxon>Devosiaceae</taxon>
        <taxon>Devosia</taxon>
    </lineage>
</organism>
<evidence type="ECO:0000313" key="1">
    <source>
        <dbReference type="EMBL" id="NGP19286.1"/>
    </source>
</evidence>
<reference evidence="1 2" key="1">
    <citation type="submission" date="2020-02" db="EMBL/GenBank/DDBJ databases">
        <authorList>
            <person name="Khan S.A."/>
            <person name="Jeon C.O."/>
            <person name="Chun B.H."/>
        </authorList>
    </citation>
    <scope>NUCLEOTIDE SEQUENCE [LARGE SCALE GENOMIC DNA]</scope>
    <source>
        <strain evidence="1 2">H239</strain>
    </source>
</reference>
<evidence type="ECO:0000313" key="2">
    <source>
        <dbReference type="Proteomes" id="UP000474802"/>
    </source>
</evidence>